<dbReference type="OrthoDB" id="412286at2759"/>
<accession>A0A835S0K1</accession>
<evidence type="ECO:0000256" key="2">
    <source>
        <dbReference type="ARBA" id="ARBA00022670"/>
    </source>
</evidence>
<evidence type="ECO:0000313" key="6">
    <source>
        <dbReference type="Proteomes" id="UP000639772"/>
    </source>
</evidence>
<gene>
    <name evidence="5" type="ORF">HPP92_001871</name>
</gene>
<evidence type="ECO:0000256" key="3">
    <source>
        <dbReference type="ARBA" id="ARBA00022801"/>
    </source>
</evidence>
<dbReference type="Gene3D" id="3.90.1720.30">
    <property type="entry name" value="PPPDE domains"/>
    <property type="match status" value="1"/>
</dbReference>
<dbReference type="InterPro" id="IPR042266">
    <property type="entry name" value="PPPDE_sf"/>
</dbReference>
<organism evidence="5 6">
    <name type="scientific">Vanilla planifolia</name>
    <name type="common">Vanilla</name>
    <dbReference type="NCBI Taxonomy" id="51239"/>
    <lineage>
        <taxon>Eukaryota</taxon>
        <taxon>Viridiplantae</taxon>
        <taxon>Streptophyta</taxon>
        <taxon>Embryophyta</taxon>
        <taxon>Tracheophyta</taxon>
        <taxon>Spermatophyta</taxon>
        <taxon>Magnoliopsida</taxon>
        <taxon>Liliopsida</taxon>
        <taxon>Asparagales</taxon>
        <taxon>Orchidaceae</taxon>
        <taxon>Vanilloideae</taxon>
        <taxon>Vanilleae</taxon>
        <taxon>Vanilla</taxon>
    </lineage>
</organism>
<dbReference type="GO" id="GO:0006508">
    <property type="term" value="P:proteolysis"/>
    <property type="evidence" value="ECO:0007669"/>
    <property type="project" value="UniProtKB-KW"/>
</dbReference>
<dbReference type="GO" id="GO:0016579">
    <property type="term" value="P:protein deubiquitination"/>
    <property type="evidence" value="ECO:0007669"/>
    <property type="project" value="TreeGrafter"/>
</dbReference>
<dbReference type="EMBL" id="JADCNM010000001">
    <property type="protein sequence ID" value="KAG0501799.1"/>
    <property type="molecule type" value="Genomic_DNA"/>
</dbReference>
<feature type="domain" description="PPPDE" evidence="4">
    <location>
        <begin position="40"/>
        <end position="177"/>
    </location>
</feature>
<proteinExistence type="inferred from homology"/>
<comment type="similarity">
    <text evidence="1">Belongs to the DeSI family.</text>
</comment>
<sequence>MRDIRGLITCYLCASVNMRCLLPRLPTTKRKINGEGSSSTHLYLNVYDLTPMNNYLYWFGLGIYHSGIEVHGMEYSFGAHEHPSSGVFEVEPRSCPGFIYRRTVWLGTTNLSPAEFRLFIEQLAQKYRGDSYHLMVKNCNHFTNDVCIHLTGKPVPGWVNRLANLGSLLNCLLPENINVRAIRHLPDHPAFPGEDGLTGNESDSYGTTLEESELDESDHRLLMASNVDLPRLKEKPSKSIRNKF</sequence>
<dbReference type="GO" id="GO:0101005">
    <property type="term" value="F:deubiquitinase activity"/>
    <property type="evidence" value="ECO:0007669"/>
    <property type="project" value="TreeGrafter"/>
</dbReference>
<evidence type="ECO:0000259" key="4">
    <source>
        <dbReference type="PROSITE" id="PS51858"/>
    </source>
</evidence>
<evidence type="ECO:0000256" key="1">
    <source>
        <dbReference type="ARBA" id="ARBA00008140"/>
    </source>
</evidence>
<dbReference type="PANTHER" id="PTHR12378">
    <property type="entry name" value="DESUMOYLATING ISOPEPTIDASE"/>
    <property type="match status" value="1"/>
</dbReference>
<comment type="caution">
    <text evidence="5">The sequence shown here is derived from an EMBL/GenBank/DDBJ whole genome shotgun (WGS) entry which is preliminary data.</text>
</comment>
<protein>
    <recommendedName>
        <fullName evidence="4">PPPDE domain-containing protein</fullName>
    </recommendedName>
</protein>
<dbReference type="PANTHER" id="PTHR12378:SF10">
    <property type="entry name" value="OS04G0548000 PROTEIN"/>
    <property type="match status" value="1"/>
</dbReference>
<dbReference type="SMART" id="SM01179">
    <property type="entry name" value="DUF862"/>
    <property type="match status" value="1"/>
</dbReference>
<reference evidence="5 6" key="1">
    <citation type="journal article" date="2020" name="Nat. Food">
        <title>A phased Vanilla planifolia genome enables genetic improvement of flavour and production.</title>
        <authorList>
            <person name="Hasing T."/>
            <person name="Tang H."/>
            <person name="Brym M."/>
            <person name="Khazi F."/>
            <person name="Huang T."/>
            <person name="Chambers A.H."/>
        </authorList>
    </citation>
    <scope>NUCLEOTIDE SEQUENCE [LARGE SCALE GENOMIC DNA]</scope>
    <source>
        <tissue evidence="5">Leaf</tissue>
    </source>
</reference>
<keyword evidence="3" id="KW-0378">Hydrolase</keyword>
<name>A0A835S0K1_VANPL</name>
<evidence type="ECO:0000313" key="5">
    <source>
        <dbReference type="EMBL" id="KAG0501799.1"/>
    </source>
</evidence>
<dbReference type="InterPro" id="IPR008580">
    <property type="entry name" value="PPPDE_dom"/>
</dbReference>
<dbReference type="AlphaFoldDB" id="A0A835S0K1"/>
<dbReference type="Proteomes" id="UP000639772">
    <property type="component" value="Chromosome 1"/>
</dbReference>
<dbReference type="PROSITE" id="PS51858">
    <property type="entry name" value="PPPDE"/>
    <property type="match status" value="1"/>
</dbReference>
<keyword evidence="2" id="KW-0645">Protease</keyword>
<dbReference type="Pfam" id="PF05903">
    <property type="entry name" value="Peptidase_C97"/>
    <property type="match status" value="1"/>
</dbReference>